<evidence type="ECO:0000256" key="8">
    <source>
        <dbReference type="ARBA" id="ARBA00023006"/>
    </source>
</evidence>
<protein>
    <recommendedName>
        <fullName evidence="10">Autophagy-related protein</fullName>
    </recommendedName>
</protein>
<feature type="transmembrane region" description="Helical" evidence="10">
    <location>
        <begin position="412"/>
        <end position="431"/>
    </location>
</feature>
<keyword evidence="7 10" id="KW-1133">Transmembrane helix</keyword>
<dbReference type="InterPro" id="IPR044738">
    <property type="entry name" value="Atg22"/>
</dbReference>
<organism evidence="12 13">
    <name type="scientific">Zymoseptoria brevis</name>
    <dbReference type="NCBI Taxonomy" id="1047168"/>
    <lineage>
        <taxon>Eukaryota</taxon>
        <taxon>Fungi</taxon>
        <taxon>Dikarya</taxon>
        <taxon>Ascomycota</taxon>
        <taxon>Pezizomycotina</taxon>
        <taxon>Dothideomycetes</taxon>
        <taxon>Dothideomycetidae</taxon>
        <taxon>Mycosphaerellales</taxon>
        <taxon>Mycosphaerellaceae</taxon>
        <taxon>Zymoseptoria</taxon>
    </lineage>
</organism>
<feature type="transmembrane region" description="Helical" evidence="10">
    <location>
        <begin position="451"/>
        <end position="473"/>
    </location>
</feature>
<dbReference type="STRING" id="1047168.A0A0F4GF67"/>
<comment type="subcellular location">
    <subcellularLocation>
        <location evidence="1 10">Vacuole membrane</location>
        <topology evidence="1 10">Multi-pass membrane protein</topology>
    </subcellularLocation>
</comment>
<dbReference type="GO" id="GO:0005774">
    <property type="term" value="C:vacuolar membrane"/>
    <property type="evidence" value="ECO:0007669"/>
    <property type="project" value="UniProtKB-SubCell"/>
</dbReference>
<keyword evidence="3 10" id="KW-0813">Transport</keyword>
<evidence type="ECO:0000256" key="4">
    <source>
        <dbReference type="ARBA" id="ARBA00022554"/>
    </source>
</evidence>
<sequence>MTTSNDTDTTHKAPSYPEEDTRPTSKQELLGFYAYSFAAEVFVVCGVGAFIPITLEELARASPSAVLAHDRSKPCLATNGINEDSRKGSQCVFELPGGLVINTASFAMYTFSISVFIQALLVVTMSGAADHGSYRKSLMIGFAVTGSVATMLYLPITPSLYLLGALWAIIGNVCFGASFVLLNSFLPLLVRWHPDARESKKTSPQMEPDDEYAHPTISDARTPLLPADGESESHPRSSAMQLSTRISSYGIGIGYIAAVCTQLFSLLILSTSTITPLFALKLVLFTIGLWWLLFTIPAAILLRPRPGPPLQINQTRTRLHNLVTYITSSWRSLLATLTHARRLRDVLTFLTAWFFLSDAIATISSTAILFAKTTLAMSPSSLALINLTVTLSGILAAFTWPHVSRYFAWTPLRTILICTALFELIPLYGLLGYVPFLRNIGVFGLQQPWEMFPLSVVYGVVMGGLSSYCRSLFADLIPEGREAQFFALYAITDKGSSVIGPAVVGWIVGRFGEIRPAFGFLSVVMAVGGGIMWRVDVERGRREGKILEEEGEDVSR</sequence>
<keyword evidence="13" id="KW-1185">Reference proteome</keyword>
<dbReference type="SUPFAM" id="SSF103473">
    <property type="entry name" value="MFS general substrate transporter"/>
    <property type="match status" value="1"/>
</dbReference>
<reference evidence="12 13" key="1">
    <citation type="submission" date="2015-03" db="EMBL/GenBank/DDBJ databases">
        <title>RNA-seq based gene annotation and comparative genomics of four Zymoseptoria species reveal species-specific pathogenicity related genes and transposable element activity.</title>
        <authorList>
            <person name="Grandaubert J."/>
            <person name="Bhattacharyya A."/>
            <person name="Stukenbrock E.H."/>
        </authorList>
    </citation>
    <scope>NUCLEOTIDE SEQUENCE [LARGE SCALE GENOMIC DNA]</scope>
    <source>
        <strain evidence="12 13">Zb18110</strain>
    </source>
</reference>
<feature type="transmembrane region" description="Helical" evidence="10">
    <location>
        <begin position="137"/>
        <end position="156"/>
    </location>
</feature>
<feature type="transmembrane region" description="Helical" evidence="10">
    <location>
        <begin position="162"/>
        <end position="190"/>
    </location>
</feature>
<evidence type="ECO:0000256" key="10">
    <source>
        <dbReference type="RuleBase" id="RU363073"/>
    </source>
</evidence>
<dbReference type="OrthoDB" id="192733at2759"/>
<dbReference type="Proteomes" id="UP000033647">
    <property type="component" value="Unassembled WGS sequence"/>
</dbReference>
<keyword evidence="6 10" id="KW-0029">Amino-acid transport</keyword>
<feature type="region of interest" description="Disordered" evidence="11">
    <location>
        <begin position="1"/>
        <end position="23"/>
    </location>
</feature>
<dbReference type="CDD" id="cd17483">
    <property type="entry name" value="MFS_Atg22_like"/>
    <property type="match status" value="1"/>
</dbReference>
<evidence type="ECO:0000256" key="2">
    <source>
        <dbReference type="ARBA" id="ARBA00006978"/>
    </source>
</evidence>
<keyword evidence="9 10" id="KW-0472">Membrane</keyword>
<feature type="transmembrane region" description="Helical" evidence="10">
    <location>
        <begin position="246"/>
        <end position="270"/>
    </location>
</feature>
<dbReference type="Pfam" id="PF11700">
    <property type="entry name" value="ATG22"/>
    <property type="match status" value="1"/>
</dbReference>
<evidence type="ECO:0000256" key="9">
    <source>
        <dbReference type="ARBA" id="ARBA00023136"/>
    </source>
</evidence>
<evidence type="ECO:0000313" key="13">
    <source>
        <dbReference type="Proteomes" id="UP000033647"/>
    </source>
</evidence>
<keyword evidence="4 10" id="KW-0926">Vacuole</keyword>
<dbReference type="InterPro" id="IPR050495">
    <property type="entry name" value="ATG22/LtaA_families"/>
</dbReference>
<feature type="transmembrane region" description="Helical" evidence="10">
    <location>
        <begin position="346"/>
        <end position="370"/>
    </location>
</feature>
<proteinExistence type="inferred from homology"/>
<comment type="similarity">
    <text evidence="2 10">Belongs to the ATG22 family.</text>
</comment>
<dbReference type="Gene3D" id="1.20.1250.20">
    <property type="entry name" value="MFS general substrate transporter like domains"/>
    <property type="match status" value="1"/>
</dbReference>
<dbReference type="GO" id="GO:0032974">
    <property type="term" value="P:amino acid transmembrane export from vacuole"/>
    <property type="evidence" value="ECO:0007669"/>
    <property type="project" value="InterPro"/>
</dbReference>
<feature type="region of interest" description="Disordered" evidence="11">
    <location>
        <begin position="199"/>
        <end position="236"/>
    </location>
</feature>
<evidence type="ECO:0000256" key="5">
    <source>
        <dbReference type="ARBA" id="ARBA00022692"/>
    </source>
</evidence>
<comment type="caution">
    <text evidence="12">The sequence shown here is derived from an EMBL/GenBank/DDBJ whole genome shotgun (WGS) entry which is preliminary data.</text>
</comment>
<feature type="transmembrane region" description="Helical" evidence="10">
    <location>
        <begin position="106"/>
        <end position="125"/>
    </location>
</feature>
<evidence type="ECO:0000256" key="11">
    <source>
        <dbReference type="SAM" id="MobiDB-lite"/>
    </source>
</evidence>
<evidence type="ECO:0000313" key="12">
    <source>
        <dbReference type="EMBL" id="KJX96019.1"/>
    </source>
</evidence>
<dbReference type="GO" id="GO:0006914">
    <property type="term" value="P:autophagy"/>
    <property type="evidence" value="ECO:0007669"/>
    <property type="project" value="UniProtKB-KW"/>
</dbReference>
<dbReference type="InterPro" id="IPR024671">
    <property type="entry name" value="Atg22-like"/>
</dbReference>
<feature type="transmembrane region" description="Helical" evidence="10">
    <location>
        <begin position="514"/>
        <end position="535"/>
    </location>
</feature>
<feature type="transmembrane region" description="Helical" evidence="10">
    <location>
        <begin position="485"/>
        <end position="508"/>
    </location>
</feature>
<evidence type="ECO:0000256" key="6">
    <source>
        <dbReference type="ARBA" id="ARBA00022970"/>
    </source>
</evidence>
<feature type="transmembrane region" description="Helical" evidence="10">
    <location>
        <begin position="282"/>
        <end position="302"/>
    </location>
</feature>
<dbReference type="EMBL" id="LAFY01000837">
    <property type="protein sequence ID" value="KJX96019.1"/>
    <property type="molecule type" value="Genomic_DNA"/>
</dbReference>
<evidence type="ECO:0000256" key="3">
    <source>
        <dbReference type="ARBA" id="ARBA00022448"/>
    </source>
</evidence>
<comment type="function">
    <text evidence="10">Vacuolar effluxer which mediate the efflux of amino acids resulting from autophagic degradation. The release of autophagic amino acids allows the maintenance of protein synthesis and viability during nitrogen starvation.</text>
</comment>
<dbReference type="PANTHER" id="PTHR23519:SF1">
    <property type="entry name" value="AUTOPHAGY-RELATED PROTEIN 22"/>
    <property type="match status" value="1"/>
</dbReference>
<dbReference type="AlphaFoldDB" id="A0A0F4GF67"/>
<keyword evidence="8 10" id="KW-0072">Autophagy</keyword>
<feature type="transmembrane region" description="Helical" evidence="10">
    <location>
        <begin position="382"/>
        <end position="400"/>
    </location>
</feature>
<evidence type="ECO:0000256" key="1">
    <source>
        <dbReference type="ARBA" id="ARBA00004128"/>
    </source>
</evidence>
<name>A0A0F4GF67_9PEZI</name>
<dbReference type="InterPro" id="IPR036259">
    <property type="entry name" value="MFS_trans_sf"/>
</dbReference>
<dbReference type="PANTHER" id="PTHR23519">
    <property type="entry name" value="AUTOPHAGY-RELATED PROTEIN 22"/>
    <property type="match status" value="1"/>
</dbReference>
<feature type="transmembrane region" description="Helical" evidence="10">
    <location>
        <begin position="32"/>
        <end position="55"/>
    </location>
</feature>
<accession>A0A0F4GF67</accession>
<keyword evidence="5 10" id="KW-0812">Transmembrane</keyword>
<evidence type="ECO:0000256" key="7">
    <source>
        <dbReference type="ARBA" id="ARBA00022989"/>
    </source>
</evidence>
<gene>
    <name evidence="12" type="ORF">TI39_contig845g00003</name>
</gene>